<keyword evidence="2" id="KW-1185">Reference proteome</keyword>
<evidence type="ECO:0000313" key="1">
    <source>
        <dbReference type="EMBL" id="TDT69774.1"/>
    </source>
</evidence>
<dbReference type="AlphaFoldDB" id="A0AA46DY66"/>
<reference evidence="1 2" key="1">
    <citation type="submission" date="2019-03" db="EMBL/GenBank/DDBJ databases">
        <title>Genomic Encyclopedia of Type Strains, Phase IV (KMG-IV): sequencing the most valuable type-strain genomes for metagenomic binning, comparative biology and taxonomic classification.</title>
        <authorList>
            <person name="Goeker M."/>
        </authorList>
    </citation>
    <scope>NUCLEOTIDE SEQUENCE [LARGE SCALE GENOMIC DNA]</scope>
    <source>
        <strain evidence="1 2">DSM 100055</strain>
    </source>
</reference>
<dbReference type="RefSeq" id="WP_166667367.1">
    <property type="nucleotide sequence ID" value="NZ_SOBG01000005.1"/>
</dbReference>
<accession>A0AA46DY66</accession>
<organism evidence="1 2">
    <name type="scientific">Hypnocyclicus thermotrophus</name>
    <dbReference type="NCBI Taxonomy" id="1627895"/>
    <lineage>
        <taxon>Bacteria</taxon>
        <taxon>Fusobacteriati</taxon>
        <taxon>Fusobacteriota</taxon>
        <taxon>Fusobacteriia</taxon>
        <taxon>Fusobacteriales</taxon>
        <taxon>Fusobacteriaceae</taxon>
        <taxon>Hypnocyclicus</taxon>
    </lineage>
</organism>
<proteinExistence type="predicted"/>
<sequence>MKMCILAKNNNIKKIAELSNKPKFICKKCLRTSNKKENLCKAEKIKKLIKKGDSLI</sequence>
<dbReference type="Proteomes" id="UP000294678">
    <property type="component" value="Unassembled WGS sequence"/>
</dbReference>
<protein>
    <submittedName>
        <fullName evidence="1">Uncharacterized protein</fullName>
    </submittedName>
</protein>
<gene>
    <name evidence="1" type="ORF">EV215_1313</name>
</gene>
<name>A0AA46DY66_9FUSO</name>
<dbReference type="EMBL" id="SOBG01000005">
    <property type="protein sequence ID" value="TDT69774.1"/>
    <property type="molecule type" value="Genomic_DNA"/>
</dbReference>
<comment type="caution">
    <text evidence="1">The sequence shown here is derived from an EMBL/GenBank/DDBJ whole genome shotgun (WGS) entry which is preliminary data.</text>
</comment>
<evidence type="ECO:0000313" key="2">
    <source>
        <dbReference type="Proteomes" id="UP000294678"/>
    </source>
</evidence>